<dbReference type="AlphaFoldDB" id="A0A183ESM1"/>
<gene>
    <name evidence="2" type="ORF">GPUH_LOCUS23962</name>
</gene>
<reference evidence="2 3" key="2">
    <citation type="submission" date="2018-11" db="EMBL/GenBank/DDBJ databases">
        <authorList>
            <consortium name="Pathogen Informatics"/>
        </authorList>
    </citation>
    <scope>NUCLEOTIDE SEQUENCE [LARGE SCALE GENOMIC DNA]</scope>
</reference>
<protein>
    <submittedName>
        <fullName evidence="4">NUC153 domain-containing protein</fullName>
    </submittedName>
</protein>
<dbReference type="WBParaSite" id="GPUH_0002399201-mRNA-1">
    <property type="protein sequence ID" value="GPUH_0002399201-mRNA-1"/>
    <property type="gene ID" value="GPUH_0002399201"/>
</dbReference>
<keyword evidence="3" id="KW-1185">Reference proteome</keyword>
<dbReference type="PANTHER" id="PTHR48287:SF1">
    <property type="entry name" value="ARM REPEAT SUPERFAMILY PROTEIN"/>
    <property type="match status" value="1"/>
</dbReference>
<dbReference type="Proteomes" id="UP000271098">
    <property type="component" value="Unassembled WGS sequence"/>
</dbReference>
<feature type="region of interest" description="Disordered" evidence="1">
    <location>
        <begin position="41"/>
        <end position="189"/>
    </location>
</feature>
<accession>A0A183ESM1</accession>
<feature type="compositionally biased region" description="Basic and acidic residues" evidence="1">
    <location>
        <begin position="46"/>
        <end position="61"/>
    </location>
</feature>
<feature type="compositionally biased region" description="Acidic residues" evidence="1">
    <location>
        <begin position="119"/>
        <end position="132"/>
    </location>
</feature>
<evidence type="ECO:0000313" key="4">
    <source>
        <dbReference type="WBParaSite" id="GPUH_0002399201-mRNA-1"/>
    </source>
</evidence>
<organism evidence="4">
    <name type="scientific">Gongylonema pulchrum</name>
    <dbReference type="NCBI Taxonomy" id="637853"/>
    <lineage>
        <taxon>Eukaryota</taxon>
        <taxon>Metazoa</taxon>
        <taxon>Ecdysozoa</taxon>
        <taxon>Nematoda</taxon>
        <taxon>Chromadorea</taxon>
        <taxon>Rhabditida</taxon>
        <taxon>Spirurina</taxon>
        <taxon>Spiruromorpha</taxon>
        <taxon>Spiruroidea</taxon>
        <taxon>Gongylonematidae</taxon>
        <taxon>Gongylonema</taxon>
    </lineage>
</organism>
<dbReference type="PANTHER" id="PTHR48287">
    <property type="entry name" value="ARM REPEAT SUPERFAMILY PROTEIN"/>
    <property type="match status" value="1"/>
</dbReference>
<sequence length="219" mass="24473">MDRESIGGRTRGSSVWLKNDDDENDDDDIMDLLDQNMMLKKIATSRPDKAKNKTKPDRELQDGEMGSGGFRLTKDGRLIIEDLDEANQRKRKVFDGEPLDISGKKSRIGDFENGGNNGNDDDDEGDGSDSDIETLVSKKSGRSEKGKRRENYTDASSKARFSAKKKQGASSLKQKRGPGDARRKGEKYEPYTYIPLRKRKGQNFLDPLITVVMTSSLSS</sequence>
<evidence type="ECO:0000313" key="2">
    <source>
        <dbReference type="EMBL" id="VDN42207.1"/>
    </source>
</evidence>
<feature type="compositionally biased region" description="Basic and acidic residues" evidence="1">
    <location>
        <begin position="141"/>
        <end position="152"/>
    </location>
</feature>
<name>A0A183ESM1_9BILA</name>
<feature type="region of interest" description="Disordered" evidence="1">
    <location>
        <begin position="1"/>
        <end position="28"/>
    </location>
</feature>
<dbReference type="InterPro" id="IPR052087">
    <property type="entry name" value="RRP12"/>
</dbReference>
<evidence type="ECO:0000313" key="3">
    <source>
        <dbReference type="Proteomes" id="UP000271098"/>
    </source>
</evidence>
<evidence type="ECO:0000256" key="1">
    <source>
        <dbReference type="SAM" id="MobiDB-lite"/>
    </source>
</evidence>
<dbReference type="EMBL" id="UYRT01099560">
    <property type="protein sequence ID" value="VDN42207.1"/>
    <property type="molecule type" value="Genomic_DNA"/>
</dbReference>
<proteinExistence type="predicted"/>
<reference evidence="4" key="1">
    <citation type="submission" date="2016-06" db="UniProtKB">
        <authorList>
            <consortium name="WormBaseParasite"/>
        </authorList>
    </citation>
    <scope>IDENTIFICATION</scope>
</reference>
<feature type="compositionally biased region" description="Basic and acidic residues" evidence="1">
    <location>
        <begin position="177"/>
        <end position="189"/>
    </location>
</feature>